<comment type="caution">
    <text evidence="1">The sequence shown here is derived from an EMBL/GenBank/DDBJ whole genome shotgun (WGS) entry which is preliminary data.</text>
</comment>
<dbReference type="STRING" id="1619013.UT41_C0001G0006"/>
<reference evidence="1 2" key="1">
    <citation type="journal article" date="2015" name="Nature">
        <title>rRNA introns, odd ribosomes, and small enigmatic genomes across a large radiation of phyla.</title>
        <authorList>
            <person name="Brown C.T."/>
            <person name="Hug L.A."/>
            <person name="Thomas B.C."/>
            <person name="Sharon I."/>
            <person name="Castelle C.J."/>
            <person name="Singh A."/>
            <person name="Wilkins M.J."/>
            <person name="Williams K.H."/>
            <person name="Banfield J.F."/>
        </authorList>
    </citation>
    <scope>NUCLEOTIDE SEQUENCE [LARGE SCALE GENOMIC DNA]</scope>
</reference>
<gene>
    <name evidence="1" type="ORF">UT41_C0001G0006</name>
</gene>
<dbReference type="EMBL" id="LBWR01000001">
    <property type="protein sequence ID" value="KKR12462.1"/>
    <property type="molecule type" value="Genomic_DNA"/>
</dbReference>
<protein>
    <submittedName>
        <fullName evidence="1">Uncharacterized protein</fullName>
    </submittedName>
</protein>
<organism evidence="1 2">
    <name type="scientific">Candidatus Wolfebacteria bacterium GW2011_GWC2_39_22</name>
    <dbReference type="NCBI Taxonomy" id="1619013"/>
    <lineage>
        <taxon>Bacteria</taxon>
        <taxon>Candidatus Wolfeibacteriota</taxon>
    </lineage>
</organism>
<evidence type="ECO:0000313" key="1">
    <source>
        <dbReference type="EMBL" id="KKR12462.1"/>
    </source>
</evidence>
<dbReference type="Proteomes" id="UP000034665">
    <property type="component" value="Unassembled WGS sequence"/>
</dbReference>
<accession>A0A0G0RFL8</accession>
<sequence>MKITAYKKSKVALITLSCVAGIVGLVTAYKEVITTDCGGEDSRKNAARDGSTNTAIAQSECSQTDENDYLFVGCNGFF</sequence>
<name>A0A0G0RFL8_9BACT</name>
<evidence type="ECO:0000313" key="2">
    <source>
        <dbReference type="Proteomes" id="UP000034665"/>
    </source>
</evidence>
<proteinExistence type="predicted"/>
<dbReference type="AlphaFoldDB" id="A0A0G0RFL8"/>